<name>A0A1S9PAU1_9SPHI</name>
<gene>
    <name evidence="2" type="ORF">BC343_10475</name>
</gene>
<dbReference type="NCBIfam" id="TIGR01444">
    <property type="entry name" value="fkbM_fam"/>
    <property type="match status" value="1"/>
</dbReference>
<feature type="domain" description="Methyltransferase FkbM" evidence="1">
    <location>
        <begin position="162"/>
        <end position="234"/>
    </location>
</feature>
<dbReference type="InterPro" id="IPR029063">
    <property type="entry name" value="SAM-dependent_MTases_sf"/>
</dbReference>
<proteinExistence type="predicted"/>
<dbReference type="Pfam" id="PF05050">
    <property type="entry name" value="Methyltransf_21"/>
    <property type="match status" value="1"/>
</dbReference>
<evidence type="ECO:0000313" key="3">
    <source>
        <dbReference type="Proteomes" id="UP000189739"/>
    </source>
</evidence>
<dbReference type="Proteomes" id="UP000189739">
    <property type="component" value="Unassembled WGS sequence"/>
</dbReference>
<dbReference type="OrthoDB" id="9812600at2"/>
<dbReference type="STRING" id="1792845.BC343_10475"/>
<evidence type="ECO:0000259" key="1">
    <source>
        <dbReference type="Pfam" id="PF05050"/>
    </source>
</evidence>
<comment type="caution">
    <text evidence="2">The sequence shown here is derived from an EMBL/GenBank/DDBJ whole genome shotgun (WGS) entry which is preliminary data.</text>
</comment>
<dbReference type="AlphaFoldDB" id="A0A1S9PAU1"/>
<accession>A0A1S9PAU1</accession>
<organism evidence="2 3">
    <name type="scientific">Mucilaginibacter pedocola</name>
    <dbReference type="NCBI Taxonomy" id="1792845"/>
    <lineage>
        <taxon>Bacteria</taxon>
        <taxon>Pseudomonadati</taxon>
        <taxon>Bacteroidota</taxon>
        <taxon>Sphingobacteriia</taxon>
        <taxon>Sphingobacteriales</taxon>
        <taxon>Sphingobacteriaceae</taxon>
        <taxon>Mucilaginibacter</taxon>
    </lineage>
</organism>
<dbReference type="EMBL" id="MBTF01000034">
    <property type="protein sequence ID" value="OOQ58075.1"/>
    <property type="molecule type" value="Genomic_DNA"/>
</dbReference>
<dbReference type="Gene3D" id="3.40.50.150">
    <property type="entry name" value="Vaccinia Virus protein VP39"/>
    <property type="match status" value="1"/>
</dbReference>
<reference evidence="2 3" key="1">
    <citation type="submission" date="2016-07" db="EMBL/GenBank/DDBJ databases">
        <title>Genomic analysis of zinc-resistant bacterium Mucilaginibacter pedocola TBZ30.</title>
        <authorList>
            <person name="Huang J."/>
            <person name="Tang J."/>
        </authorList>
    </citation>
    <scope>NUCLEOTIDE SEQUENCE [LARGE SCALE GENOMIC DNA]</scope>
    <source>
        <strain evidence="2 3">TBZ30</strain>
    </source>
</reference>
<evidence type="ECO:0000313" key="2">
    <source>
        <dbReference type="EMBL" id="OOQ58075.1"/>
    </source>
</evidence>
<dbReference type="SUPFAM" id="SSF53335">
    <property type="entry name" value="S-adenosyl-L-methionine-dependent methyltransferases"/>
    <property type="match status" value="1"/>
</dbReference>
<keyword evidence="3" id="KW-1185">Reference proteome</keyword>
<protein>
    <recommendedName>
        <fullName evidence="1">Methyltransferase FkbM domain-containing protein</fullName>
    </recommendedName>
</protein>
<dbReference type="RefSeq" id="WP_078349804.1">
    <property type="nucleotide sequence ID" value="NZ_MBTF01000034.1"/>
</dbReference>
<sequence>MKKLILKIFNSLGYSLVKNIKPLTEGTSKVKVGKFEVQIFNRSGLKECYWYYKEYGASLTRLTTVLNKHFAGLTAIDIGANQGDSVALIKSGADVPVISVEGDGTLAELYAQNTAQFSNVQLVKTFLSEDGLDMDCTFTKVGHNLTIVPTVAGKDTTLTKFSSVDNLYQSGIFNSTCKLLKVDTEGFDLKIIRGGAKFISEIKPAILFEFNRENLEVVEPDPYSIFPWLLNHGYNTILFYESDGRFMFSSTLDKQRFMKQMFDYVDGKNARIYYLDIIVFHADDDAAAEDLVAMEEKHRLATS</sequence>
<dbReference type="InterPro" id="IPR006342">
    <property type="entry name" value="FkbM_mtfrase"/>
</dbReference>